<feature type="active site" description="Proton donor/acceptor" evidence="8">
    <location>
        <position position="366"/>
    </location>
</feature>
<dbReference type="STRING" id="1385513.N780_16185"/>
<dbReference type="SUPFAM" id="SSF54106">
    <property type="entry name" value="LysM domain"/>
    <property type="match status" value="2"/>
</dbReference>
<dbReference type="eggNOG" id="COG2866">
    <property type="taxonomic scope" value="Bacteria"/>
</dbReference>
<dbReference type="InterPro" id="IPR036779">
    <property type="entry name" value="LysM_dom_sf"/>
</dbReference>
<dbReference type="AlphaFoldDB" id="A0A0A2UUE1"/>
<evidence type="ECO:0000259" key="9">
    <source>
        <dbReference type="PROSITE" id="PS51782"/>
    </source>
</evidence>
<dbReference type="Pfam" id="PF01476">
    <property type="entry name" value="LysM"/>
    <property type="match status" value="2"/>
</dbReference>
<dbReference type="CDD" id="cd00118">
    <property type="entry name" value="LysM"/>
    <property type="match status" value="2"/>
</dbReference>
<dbReference type="SUPFAM" id="SSF53187">
    <property type="entry name" value="Zn-dependent exopeptidases"/>
    <property type="match status" value="1"/>
</dbReference>
<evidence type="ECO:0000256" key="8">
    <source>
        <dbReference type="PROSITE-ProRule" id="PRU01379"/>
    </source>
</evidence>
<dbReference type="InterPro" id="IPR034274">
    <property type="entry name" value="ENP1_M14_CPD"/>
</dbReference>
<dbReference type="GO" id="GO:0004181">
    <property type="term" value="F:metallocarboxypeptidase activity"/>
    <property type="evidence" value="ECO:0007669"/>
    <property type="project" value="InterPro"/>
</dbReference>
<dbReference type="Proteomes" id="UP000030153">
    <property type="component" value="Unassembled WGS sequence"/>
</dbReference>
<evidence type="ECO:0000256" key="2">
    <source>
        <dbReference type="ARBA" id="ARBA00005988"/>
    </source>
</evidence>
<sequence length="396" mass="45087">MDVTVRQGDSLWYYSQLFGLPFQLIVDSNRNSNPNQLFIGQSVQIPGFVTTNVRITAGDSLWSIANQRGLPVDAILVTNPNINPNTLQIGQLIQVPVRVTWRVVNGKENYTYEKMIDDIRQLTAIYPFMINESIGNSVMGKTLPELRIGRGSKRLHMNGSFHANEWITTPIIMRFLNEFLVALTNQGQIRGISMLPFYDLVLLSTVPMVDPDGVDLVIEGLPEEEPYRTNVLEINEGSTDFSSWKANIKGVDLNNNYPAKWEIEAERKEQQPAPFNYPGPFPLSEPESIAMAELTYARDFARILTFHTQGEVIFWGFENLEPPEAEVIVNEFARVSGYRPIREVDSFAGYRDWYIQEYQRPGYTIELGKGISPLPLTQFEEIYQEALGIFLANLYM</sequence>
<dbReference type="RefSeq" id="WP_036782003.1">
    <property type="nucleotide sequence ID" value="NZ_AVBG01000004.1"/>
</dbReference>
<keyword evidence="7" id="KW-0482">Metalloprotease</keyword>
<dbReference type="PROSITE" id="PS51782">
    <property type="entry name" value="LYSM"/>
    <property type="match status" value="2"/>
</dbReference>
<dbReference type="GO" id="GO:0005615">
    <property type="term" value="C:extracellular space"/>
    <property type="evidence" value="ECO:0007669"/>
    <property type="project" value="TreeGrafter"/>
</dbReference>
<evidence type="ECO:0000256" key="5">
    <source>
        <dbReference type="ARBA" id="ARBA00022801"/>
    </source>
</evidence>
<dbReference type="MEROPS" id="M14.008"/>
<dbReference type="PANTHER" id="PTHR11705">
    <property type="entry name" value="PROTEASE FAMILY M14 CARBOXYPEPTIDASE A,B"/>
    <property type="match status" value="1"/>
</dbReference>
<accession>A0A0A2UUE1</accession>
<dbReference type="Gene3D" id="3.40.630.10">
    <property type="entry name" value="Zn peptidases"/>
    <property type="match status" value="1"/>
</dbReference>
<keyword evidence="3" id="KW-0645">Protease</keyword>
<dbReference type="GO" id="GO:0008270">
    <property type="term" value="F:zinc ion binding"/>
    <property type="evidence" value="ECO:0007669"/>
    <property type="project" value="InterPro"/>
</dbReference>
<dbReference type="SMART" id="SM00631">
    <property type="entry name" value="Zn_pept"/>
    <property type="match status" value="1"/>
</dbReference>
<dbReference type="EMBL" id="AVBG01000004">
    <property type="protein sequence ID" value="KGP91887.1"/>
    <property type="molecule type" value="Genomic_DNA"/>
</dbReference>
<dbReference type="OrthoDB" id="9802862at2"/>
<comment type="cofactor">
    <cofactor evidence="1">
        <name>Zn(2+)</name>
        <dbReference type="ChEBI" id="CHEBI:29105"/>
    </cofactor>
</comment>
<evidence type="ECO:0000256" key="4">
    <source>
        <dbReference type="ARBA" id="ARBA00022723"/>
    </source>
</evidence>
<evidence type="ECO:0000256" key="7">
    <source>
        <dbReference type="ARBA" id="ARBA00023049"/>
    </source>
</evidence>
<evidence type="ECO:0000256" key="6">
    <source>
        <dbReference type="ARBA" id="ARBA00022833"/>
    </source>
</evidence>
<dbReference type="SMART" id="SM00257">
    <property type="entry name" value="LysM"/>
    <property type="match status" value="2"/>
</dbReference>
<dbReference type="CDD" id="cd06229">
    <property type="entry name" value="M14_Endopeptidase_I"/>
    <property type="match status" value="1"/>
</dbReference>
<dbReference type="Gene3D" id="3.10.350.10">
    <property type="entry name" value="LysM domain"/>
    <property type="match status" value="2"/>
</dbReference>
<comment type="caution">
    <text evidence="11">The sequence shown here is derived from an EMBL/GenBank/DDBJ whole genome shotgun (WGS) entry which is preliminary data.</text>
</comment>
<dbReference type="PROSITE" id="PS52035">
    <property type="entry name" value="PEPTIDASE_M14"/>
    <property type="match status" value="1"/>
</dbReference>
<reference evidence="11 12" key="1">
    <citation type="submission" date="2013-08" db="EMBL/GenBank/DDBJ databases">
        <title>Genome of Pontibacillus chungwhensis.</title>
        <authorList>
            <person name="Wang Q."/>
            <person name="Wang G."/>
        </authorList>
    </citation>
    <scope>NUCLEOTIDE SEQUENCE [LARGE SCALE GENOMIC DNA]</scope>
    <source>
        <strain evidence="11 12">BH030062</strain>
    </source>
</reference>
<keyword evidence="6" id="KW-0862">Zinc</keyword>
<dbReference type="Pfam" id="PF00246">
    <property type="entry name" value="Peptidase_M14"/>
    <property type="match status" value="1"/>
</dbReference>
<organism evidence="11 12">
    <name type="scientific">Pontibacillus chungwhensis BH030062</name>
    <dbReference type="NCBI Taxonomy" id="1385513"/>
    <lineage>
        <taxon>Bacteria</taxon>
        <taxon>Bacillati</taxon>
        <taxon>Bacillota</taxon>
        <taxon>Bacilli</taxon>
        <taxon>Bacillales</taxon>
        <taxon>Bacillaceae</taxon>
        <taxon>Pontibacillus</taxon>
    </lineage>
</organism>
<dbReference type="GO" id="GO:0006508">
    <property type="term" value="P:proteolysis"/>
    <property type="evidence" value="ECO:0007669"/>
    <property type="project" value="UniProtKB-KW"/>
</dbReference>
<evidence type="ECO:0000313" key="12">
    <source>
        <dbReference type="Proteomes" id="UP000030153"/>
    </source>
</evidence>
<evidence type="ECO:0000259" key="10">
    <source>
        <dbReference type="PROSITE" id="PS52035"/>
    </source>
</evidence>
<protein>
    <submittedName>
        <fullName evidence="11">Peptidase M14</fullName>
    </submittedName>
</protein>
<name>A0A0A2UUE1_9BACI</name>
<comment type="similarity">
    <text evidence="2 8">Belongs to the peptidase M14 family.</text>
</comment>
<feature type="domain" description="Peptidase M14" evidence="10">
    <location>
        <begin position="108"/>
        <end position="394"/>
    </location>
</feature>
<dbReference type="PRINTS" id="PR00765">
    <property type="entry name" value="CRBOXYPTASEA"/>
</dbReference>
<evidence type="ECO:0000256" key="1">
    <source>
        <dbReference type="ARBA" id="ARBA00001947"/>
    </source>
</evidence>
<dbReference type="PROSITE" id="PS00132">
    <property type="entry name" value="CARBOXYPEPT_ZN_1"/>
    <property type="match status" value="1"/>
</dbReference>
<dbReference type="PANTHER" id="PTHR11705:SF143">
    <property type="entry name" value="SLL0236 PROTEIN"/>
    <property type="match status" value="1"/>
</dbReference>
<keyword evidence="12" id="KW-1185">Reference proteome</keyword>
<dbReference type="InterPro" id="IPR000834">
    <property type="entry name" value="Peptidase_M14"/>
</dbReference>
<dbReference type="InterPro" id="IPR057246">
    <property type="entry name" value="CARBOXYPEPT_ZN_1"/>
</dbReference>
<evidence type="ECO:0000256" key="3">
    <source>
        <dbReference type="ARBA" id="ARBA00022670"/>
    </source>
</evidence>
<feature type="domain" description="LysM" evidence="9">
    <location>
        <begin position="1"/>
        <end position="45"/>
    </location>
</feature>
<dbReference type="InterPro" id="IPR018392">
    <property type="entry name" value="LysM"/>
</dbReference>
<dbReference type="eggNOG" id="COG1388">
    <property type="taxonomic scope" value="Bacteria"/>
</dbReference>
<keyword evidence="5" id="KW-0378">Hydrolase</keyword>
<feature type="domain" description="LysM" evidence="9">
    <location>
        <begin position="51"/>
        <end position="95"/>
    </location>
</feature>
<keyword evidence="4" id="KW-0479">Metal-binding</keyword>
<proteinExistence type="inferred from homology"/>
<evidence type="ECO:0000313" key="11">
    <source>
        <dbReference type="EMBL" id="KGP91887.1"/>
    </source>
</evidence>
<gene>
    <name evidence="11" type="ORF">N780_16185</name>
</gene>